<protein>
    <submittedName>
        <fullName evidence="1">Uncharacterized protein</fullName>
    </submittedName>
</protein>
<dbReference type="AlphaFoldDB" id="A0A918W841"/>
<sequence length="85" mass="8752">MRLGGIMEIKVFATEGGALVLLPFDTDVSDQLLEIGALQRIGEGSVPDASLSPELIAVLSTGSPAMAQPPDVEPVLRAVAMHAAV</sequence>
<proteinExistence type="predicted"/>
<dbReference type="EMBL" id="BMYD01000003">
    <property type="protein sequence ID" value="GHA84042.1"/>
    <property type="molecule type" value="Genomic_DNA"/>
</dbReference>
<evidence type="ECO:0000313" key="1">
    <source>
        <dbReference type="EMBL" id="GHA84042.1"/>
    </source>
</evidence>
<dbReference type="Proteomes" id="UP000646426">
    <property type="component" value="Unassembled WGS sequence"/>
</dbReference>
<gene>
    <name evidence="1" type="ORF">GCM10007067_22780</name>
</gene>
<name>A0A918W841_9GAMM</name>
<reference evidence="1" key="1">
    <citation type="journal article" date="2014" name="Int. J. Syst. Evol. Microbiol.">
        <title>Complete genome sequence of Corynebacterium casei LMG S-19264T (=DSM 44701T), isolated from a smear-ripened cheese.</title>
        <authorList>
            <consortium name="US DOE Joint Genome Institute (JGI-PGF)"/>
            <person name="Walter F."/>
            <person name="Albersmeier A."/>
            <person name="Kalinowski J."/>
            <person name="Ruckert C."/>
        </authorList>
    </citation>
    <scope>NUCLEOTIDE SEQUENCE</scope>
    <source>
        <strain evidence="1">KCTC 23077</strain>
    </source>
</reference>
<comment type="caution">
    <text evidence="1">The sequence shown here is derived from an EMBL/GenBank/DDBJ whole genome shotgun (WGS) entry which is preliminary data.</text>
</comment>
<keyword evidence="2" id="KW-1185">Reference proteome</keyword>
<organism evidence="1 2">
    <name type="scientific">Cognatilysobacter bugurensis</name>
    <dbReference type="NCBI Taxonomy" id="543356"/>
    <lineage>
        <taxon>Bacteria</taxon>
        <taxon>Pseudomonadati</taxon>
        <taxon>Pseudomonadota</taxon>
        <taxon>Gammaproteobacteria</taxon>
        <taxon>Lysobacterales</taxon>
        <taxon>Lysobacteraceae</taxon>
        <taxon>Cognatilysobacter</taxon>
    </lineage>
</organism>
<reference evidence="1" key="2">
    <citation type="submission" date="2020-09" db="EMBL/GenBank/DDBJ databases">
        <authorList>
            <person name="Sun Q."/>
            <person name="Kim S."/>
        </authorList>
    </citation>
    <scope>NUCLEOTIDE SEQUENCE</scope>
    <source>
        <strain evidence="1">KCTC 23077</strain>
    </source>
</reference>
<accession>A0A918W841</accession>
<evidence type="ECO:0000313" key="2">
    <source>
        <dbReference type="Proteomes" id="UP000646426"/>
    </source>
</evidence>